<evidence type="ECO:0000313" key="2">
    <source>
        <dbReference type="Proteomes" id="UP000017938"/>
    </source>
</evidence>
<dbReference type="Proteomes" id="UP000017938">
    <property type="component" value="Unassembled WGS sequence"/>
</dbReference>
<gene>
    <name evidence="1" type="ORF">BN580_01575</name>
</gene>
<proteinExistence type="predicted"/>
<evidence type="ECO:0000313" key="1">
    <source>
        <dbReference type="EMBL" id="CDC74649.1"/>
    </source>
</evidence>
<dbReference type="AlphaFoldDB" id="R6TXU1"/>
<organism evidence="1 2">
    <name type="scientific">Candidatus Colimorpha enterica</name>
    <dbReference type="NCBI Taxonomy" id="3083063"/>
    <lineage>
        <taxon>Bacteria</taxon>
        <taxon>Pseudomonadati</taxon>
        <taxon>Bacteroidota</taxon>
        <taxon>Bacteroidia</taxon>
        <taxon>Bacteroidales</taxon>
        <taxon>Candidatus Colimorpha</taxon>
    </lineage>
</organism>
<protein>
    <submittedName>
        <fullName evidence="1">Uncharacterized protein</fullName>
    </submittedName>
</protein>
<comment type="caution">
    <text evidence="1">The sequence shown here is derived from an EMBL/GenBank/DDBJ whole genome shotgun (WGS) entry which is preliminary data.</text>
</comment>
<accession>R6TXU1</accession>
<sequence>MVHDFVVVHALRVAGDLSPVNGDVVSAGKLRLNAESAECVYDRAAEPLEIKRRAVAAGDDVGEIDVSEVMEHRSASGKTTDDLYPVFIDKGLVYLGICVLVSADYDRLFVSPEHEHLVILCIEKILL</sequence>
<reference evidence="1" key="1">
    <citation type="submission" date="2012-11" db="EMBL/GenBank/DDBJ databases">
        <title>Dependencies among metagenomic species, viruses, plasmids and units of genetic variation.</title>
        <authorList>
            <person name="Nielsen H.B."/>
            <person name="Almeida M."/>
            <person name="Juncker A.S."/>
            <person name="Rasmussen S."/>
            <person name="Li J."/>
            <person name="Sunagawa S."/>
            <person name="Plichta D."/>
            <person name="Gautier L."/>
            <person name="Le Chatelier E."/>
            <person name="Peletier E."/>
            <person name="Bonde I."/>
            <person name="Nielsen T."/>
            <person name="Manichanh C."/>
            <person name="Arumugam M."/>
            <person name="Batto J."/>
            <person name="Santos M.B.Q.D."/>
            <person name="Blom N."/>
            <person name="Borruel N."/>
            <person name="Burgdorf K.S."/>
            <person name="Boumezbeur F."/>
            <person name="Casellas F."/>
            <person name="Dore J."/>
            <person name="Guarner F."/>
            <person name="Hansen T."/>
            <person name="Hildebrand F."/>
            <person name="Kaas R.S."/>
            <person name="Kennedy S."/>
            <person name="Kristiansen K."/>
            <person name="Kultima J.R."/>
            <person name="Leonard P."/>
            <person name="Levenez F."/>
            <person name="Lund O."/>
            <person name="Moumen B."/>
            <person name="Le Paslier D."/>
            <person name="Pons N."/>
            <person name="Pedersen O."/>
            <person name="Prifti E."/>
            <person name="Qin J."/>
            <person name="Raes J."/>
            <person name="Tap J."/>
            <person name="Tims S."/>
            <person name="Ussery D.W."/>
            <person name="Yamada T."/>
            <person name="MetaHit consortium"/>
            <person name="Renault P."/>
            <person name="Sicheritz-Ponten T."/>
            <person name="Bork P."/>
            <person name="Wang J."/>
            <person name="Brunak S."/>
            <person name="Ehrlich S.D."/>
        </authorList>
    </citation>
    <scope>NUCLEOTIDE SEQUENCE [LARGE SCALE GENOMIC DNA]</scope>
</reference>
<dbReference type="EMBL" id="CBFW010000239">
    <property type="protein sequence ID" value="CDC74649.1"/>
    <property type="molecule type" value="Genomic_DNA"/>
</dbReference>
<name>R6TXU1_9BACT</name>